<dbReference type="EMBL" id="VOHW01000012">
    <property type="protein sequence ID" value="TWV59854.1"/>
    <property type="molecule type" value="Genomic_DNA"/>
</dbReference>
<protein>
    <submittedName>
        <fullName evidence="2">DUF4422 domain-containing protein</fullName>
    </submittedName>
</protein>
<organism evidence="2 3">
    <name type="scientific">Parabacteroides distasonis</name>
    <dbReference type="NCBI Taxonomy" id="823"/>
    <lineage>
        <taxon>Bacteria</taxon>
        <taxon>Pseudomonadati</taxon>
        <taxon>Bacteroidota</taxon>
        <taxon>Bacteroidia</taxon>
        <taxon>Bacteroidales</taxon>
        <taxon>Tannerellaceae</taxon>
        <taxon>Parabacteroides</taxon>
    </lineage>
</organism>
<evidence type="ECO:0000259" key="1">
    <source>
        <dbReference type="Pfam" id="PF14393"/>
    </source>
</evidence>
<name>A0A5C6KBV1_PARDI</name>
<accession>A0A5C6KBV1</accession>
<sequence>MHDKYPDYDNAFDELFKFNNFVYGHNMFIMKWNMFNSYCSWVFDILLEAERLINPSNYSIDKIRVFESQLTWVTDELSSTHFNDKKYVLACKCSFFFNKPRN</sequence>
<evidence type="ECO:0000313" key="3">
    <source>
        <dbReference type="Proteomes" id="UP000315827"/>
    </source>
</evidence>
<reference evidence="2 3" key="1">
    <citation type="submission" date="2019-07" db="EMBL/GenBank/DDBJ databases">
        <title>Genome sequencing of Parabacteroides distasonis iSURF_7.</title>
        <authorList>
            <person name="Degefu H.N."/>
            <person name="Ruoff K.L."/>
            <person name="Price C.E."/>
            <person name="Valls R.A."/>
            <person name="O'Toole G.A."/>
        </authorList>
    </citation>
    <scope>NUCLEOTIDE SEQUENCE [LARGE SCALE GENOMIC DNA]</scope>
    <source>
        <strain evidence="2 3">CFPLTA003_1B</strain>
    </source>
</reference>
<comment type="caution">
    <text evidence="2">The sequence shown here is derived from an EMBL/GenBank/DDBJ whole genome shotgun (WGS) entry which is preliminary data.</text>
</comment>
<dbReference type="AlphaFoldDB" id="A0A5C6KBV1"/>
<dbReference type="InterPro" id="IPR025536">
    <property type="entry name" value="DUF4422"/>
</dbReference>
<evidence type="ECO:0000313" key="2">
    <source>
        <dbReference type="EMBL" id="TWV59854.1"/>
    </source>
</evidence>
<proteinExistence type="predicted"/>
<dbReference type="Proteomes" id="UP000315827">
    <property type="component" value="Unassembled WGS sequence"/>
</dbReference>
<gene>
    <name evidence="2" type="ORF">FSA05_17250</name>
</gene>
<dbReference type="Pfam" id="PF14393">
    <property type="entry name" value="DUF4422"/>
    <property type="match status" value="1"/>
</dbReference>
<feature type="domain" description="DUF4422" evidence="1">
    <location>
        <begin position="2"/>
        <end position="66"/>
    </location>
</feature>
<dbReference type="RefSeq" id="WP_122383178.1">
    <property type="nucleotide sequence ID" value="NZ_VOHW01000012.1"/>
</dbReference>